<accession>A0A0N9WTL8</accession>
<dbReference type="AlphaFoldDB" id="A0A0N9WTL8"/>
<sequence length="339" mass="37439">MRNDTREHFNAYLSQLARLNGVSSTTATFSVDPTVQQTLETRMQESSEFLGKIGIIGVDELQGEKVGLGVSSTIAGRTDTTGNGVRQPRDVSSLDKKGYEAKKTDFDTAIRYAQLDAWAKFPDFQARLRDAILKRQALDRIMIGFNGVSAAATTDRQVNALLQDVNIGWLEQYRLNAPARVLKEGKTAGKIIIGSGATADYNNLDALVFDAVANLIDPWHRKDPGIVVILGSNLVHDKYFPLINKEQPASEKLATDMILSQKRMGGKQPVEVPYVPDGAALVTTLANLAIYWQIGGRRRYVKEAPEKNRIENYESSNDAYVVEDYGLGCLIENIELEEA</sequence>
<dbReference type="OrthoDB" id="5464529at2"/>
<dbReference type="Proteomes" id="UP000059425">
    <property type="component" value="Chromosome"/>
</dbReference>
<name>A0A0N9WTL8_PSEFL</name>
<organism evidence="1 2">
    <name type="scientific">Pseudomonas fluorescens</name>
    <dbReference type="NCBI Taxonomy" id="294"/>
    <lineage>
        <taxon>Bacteria</taxon>
        <taxon>Pseudomonadati</taxon>
        <taxon>Pseudomonadota</taxon>
        <taxon>Gammaproteobacteria</taxon>
        <taxon>Pseudomonadales</taxon>
        <taxon>Pseudomonadaceae</taxon>
        <taxon>Pseudomonas</taxon>
    </lineage>
</organism>
<reference evidence="2" key="1">
    <citation type="submission" date="2015-09" db="EMBL/GenBank/DDBJ databases">
        <title>Whole genome sequence of Pseudomonas fluorescens FW300-N2C3.</title>
        <authorList>
            <person name="Ray J."/>
            <person name="Melnyk R."/>
            <person name="Deutschbauer A."/>
        </authorList>
    </citation>
    <scope>NUCLEOTIDE SEQUENCE [LARGE SCALE GENOMIC DNA]</scope>
    <source>
        <strain evidence="2">FW300-N2C3</strain>
    </source>
</reference>
<dbReference type="EMBL" id="CP012831">
    <property type="protein sequence ID" value="ALI05594.1"/>
    <property type="molecule type" value="Genomic_DNA"/>
</dbReference>
<evidence type="ECO:0000313" key="1">
    <source>
        <dbReference type="EMBL" id="ALI05594.1"/>
    </source>
</evidence>
<protein>
    <submittedName>
        <fullName evidence="1">Capsid protein</fullName>
    </submittedName>
</protein>
<dbReference type="Pfam" id="PF05125">
    <property type="entry name" value="Phage_cap_P2"/>
    <property type="match status" value="1"/>
</dbReference>
<dbReference type="InterPro" id="IPR006441">
    <property type="entry name" value="Phage_P2_GpN"/>
</dbReference>
<dbReference type="RefSeq" id="WP_047230284.1">
    <property type="nucleotide sequence ID" value="NZ_CP012831.1"/>
</dbReference>
<gene>
    <name evidence="1" type="ORF">AO356_01975</name>
</gene>
<evidence type="ECO:0000313" key="2">
    <source>
        <dbReference type="Proteomes" id="UP000059425"/>
    </source>
</evidence>
<proteinExistence type="predicted"/>
<reference evidence="1 2" key="2">
    <citation type="journal article" date="2018" name="Nature">
        <title>Mutant phenotypes for thousands of bacterial genes of unknown function.</title>
        <authorList>
            <person name="Price M.N."/>
            <person name="Wetmore K.M."/>
            <person name="Waters R.J."/>
            <person name="Callaghan M."/>
            <person name="Ray J."/>
            <person name="Liu H."/>
            <person name="Kuehl J.V."/>
            <person name="Melnyk R.A."/>
            <person name="Lamson J.S."/>
            <person name="Suh Y."/>
            <person name="Carlson H.K."/>
            <person name="Esquivel Z."/>
            <person name="Sadeeshkumar H."/>
            <person name="Chakraborty R."/>
            <person name="Zane G.M."/>
            <person name="Rubin B.E."/>
            <person name="Wall J.D."/>
            <person name="Visel A."/>
            <person name="Bristow J."/>
            <person name="Blow M.J."/>
            <person name="Arkin A.P."/>
            <person name="Deutschbauer A.M."/>
        </authorList>
    </citation>
    <scope>NUCLEOTIDE SEQUENCE [LARGE SCALE GENOMIC DNA]</scope>
    <source>
        <strain evidence="1 2">FW300-N2C3</strain>
    </source>
</reference>
<dbReference type="NCBIfam" id="TIGR01551">
    <property type="entry name" value="major_capsid_P2"/>
    <property type="match status" value="1"/>
</dbReference>